<gene>
    <name evidence="3" type="ORF">U9M48_005485</name>
</gene>
<reference evidence="3 4" key="1">
    <citation type="submission" date="2024-02" db="EMBL/GenBank/DDBJ databases">
        <title>High-quality chromosome-scale genome assembly of Pensacola bahiagrass (Paspalum notatum Flugge var. saurae).</title>
        <authorList>
            <person name="Vega J.M."/>
            <person name="Podio M."/>
            <person name="Orjuela J."/>
            <person name="Siena L.A."/>
            <person name="Pessino S.C."/>
            <person name="Combes M.C."/>
            <person name="Mariac C."/>
            <person name="Albertini E."/>
            <person name="Pupilli F."/>
            <person name="Ortiz J.P.A."/>
            <person name="Leblanc O."/>
        </authorList>
    </citation>
    <scope>NUCLEOTIDE SEQUENCE [LARGE SCALE GENOMIC DNA]</scope>
    <source>
        <strain evidence="3">R1</strain>
        <tissue evidence="3">Leaf</tissue>
    </source>
</reference>
<dbReference type="Proteomes" id="UP001341281">
    <property type="component" value="Chromosome 01"/>
</dbReference>
<dbReference type="PANTHER" id="PTHR31087:SF166">
    <property type="entry name" value="PROTEIN LURP-ONE-RELATED 2"/>
    <property type="match status" value="1"/>
</dbReference>
<dbReference type="EMBL" id="CP144745">
    <property type="protein sequence ID" value="WVZ54727.1"/>
    <property type="molecule type" value="Genomic_DNA"/>
</dbReference>
<protein>
    <submittedName>
        <fullName evidence="3">Uncharacterized protein</fullName>
    </submittedName>
</protein>
<dbReference type="AlphaFoldDB" id="A0AAQ3PXQ1"/>
<dbReference type="SUPFAM" id="SSF54518">
    <property type="entry name" value="Tubby C-terminal domain-like"/>
    <property type="match status" value="3"/>
</dbReference>
<evidence type="ECO:0000313" key="3">
    <source>
        <dbReference type="EMBL" id="WVZ54727.1"/>
    </source>
</evidence>
<evidence type="ECO:0000313" key="4">
    <source>
        <dbReference type="Proteomes" id="UP001341281"/>
    </source>
</evidence>
<dbReference type="InterPro" id="IPR007612">
    <property type="entry name" value="LOR"/>
</dbReference>
<evidence type="ECO:0000256" key="1">
    <source>
        <dbReference type="ARBA" id="ARBA00005437"/>
    </source>
</evidence>
<dbReference type="Gene3D" id="2.40.160.200">
    <property type="entry name" value="LURP1-related"/>
    <property type="match status" value="3"/>
</dbReference>
<dbReference type="InterPro" id="IPR038595">
    <property type="entry name" value="LOR_sf"/>
</dbReference>
<keyword evidence="4" id="KW-1185">Reference proteome</keyword>
<dbReference type="InterPro" id="IPR025659">
    <property type="entry name" value="Tubby-like_C"/>
</dbReference>
<dbReference type="PANTHER" id="PTHR31087">
    <property type="match status" value="1"/>
</dbReference>
<sequence length="714" mass="78675">MTAPATSRIHPSSEARPAGGLKLPLLSARGDDAAAAVSAPRQYTVWKRSSMGFQGTDGFCVYDAAGSLAFRVDNYSRRRKAFAGELLLMDGHGAPLLALRPQYSYIEAGCGIDNSAARPKTTQSMSAGRWLPVPIRFIRIGSAPPHWLAWLRHSGSSSRSALSSPAPASGGFRRWPRWFSHHWRSDPAVLVLYTVIRYEQPRRRPFQRAGPGRGEDESEAAAAGGSAAARLLLQPAWLSKEESIVYFNIPSIVYFNIPDGKAYKGTKVFSMHDQWNCYRASAEEEGQEGKWTRSKQQQIFSMRKCSVLQKGREAQVSMSGCSTSSDSAGGQGGRPTSFWVDGCFRRRSCKIRSGDGEEVARVTRKKAEAAASSVTLGDDVFSLVIQPGVDSTMVMAFVVVLDRICWKPYTPMICSSYDWYFQRRFQIFGKETNFGKYYFVTSLWAMQLENAMHPVPPRTSPTAAVAAATTRVHPSETDAADAAAVHQRHHGGRGAEEGGGLQLQPAVYTVWKRSSMGFQGTDGFSVYDAAGALAFRVDNYSRRRRIFAGELLLMDGHGAPLLALKPQILSMRDQWNCYRATEQLDGDKQGSCRRQQLFSMRKCSLVKSTDEAQVYMTGPGHTTTTSSAQDAQAPSFRIQGSFWRRSCKIRSGDGEEVARITRKKAGAALESVTLGEDVFSLTVMPNADCAMIMAFVVIMDRICQKPYKPLMCSS</sequence>
<evidence type="ECO:0000256" key="2">
    <source>
        <dbReference type="SAM" id="MobiDB-lite"/>
    </source>
</evidence>
<name>A0AAQ3PXQ1_PASNO</name>
<proteinExistence type="inferred from homology"/>
<organism evidence="3 4">
    <name type="scientific">Paspalum notatum var. saurae</name>
    <dbReference type="NCBI Taxonomy" id="547442"/>
    <lineage>
        <taxon>Eukaryota</taxon>
        <taxon>Viridiplantae</taxon>
        <taxon>Streptophyta</taxon>
        <taxon>Embryophyta</taxon>
        <taxon>Tracheophyta</taxon>
        <taxon>Spermatophyta</taxon>
        <taxon>Magnoliopsida</taxon>
        <taxon>Liliopsida</taxon>
        <taxon>Poales</taxon>
        <taxon>Poaceae</taxon>
        <taxon>PACMAD clade</taxon>
        <taxon>Panicoideae</taxon>
        <taxon>Andropogonodae</taxon>
        <taxon>Paspaleae</taxon>
        <taxon>Paspalinae</taxon>
        <taxon>Paspalum</taxon>
    </lineage>
</organism>
<comment type="similarity">
    <text evidence="1">Belongs to the LOR family.</text>
</comment>
<accession>A0AAQ3PXQ1</accession>
<feature type="region of interest" description="Disordered" evidence="2">
    <location>
        <begin position="1"/>
        <end position="20"/>
    </location>
</feature>
<dbReference type="Pfam" id="PF04525">
    <property type="entry name" value="LOR"/>
    <property type="match status" value="3"/>
</dbReference>